<reference evidence="5" key="1">
    <citation type="submission" date="2021-03" db="EMBL/GenBank/DDBJ databases">
        <authorList>
            <person name="Wang G."/>
        </authorList>
    </citation>
    <scope>NUCLEOTIDE SEQUENCE</scope>
    <source>
        <strain evidence="5">KCTC 12899</strain>
    </source>
</reference>
<keyword evidence="3" id="KW-0804">Transcription</keyword>
<accession>A0A8J7QAK9</accession>
<dbReference type="Proteomes" id="UP000664417">
    <property type="component" value="Unassembled WGS sequence"/>
</dbReference>
<sequence>MVDPTVFHARQPQPPLYPHLQVMWAMTGPAATHPRERLLPTGTVEIVFNLDDPVNLLHNPRHDKGLAAYSSDLVCGPQTGWFTIATHTPRRLVGLHFQAGGLAPFIDMPLQELRGHHVSLADLWGGEGRRISDLLRACSAPQEQFHILERWLRRRLRRQADPAVSVARRFMQRWEPEARVAALIDQLGFSRRHFNRLFQNAVGMTAKTYCRVSRFQATLERLEKAPARDWSELALDHGFYDQAHLINEFKAFSGFAPETYLLRRGYRLNHLPIWE</sequence>
<evidence type="ECO:0000256" key="1">
    <source>
        <dbReference type="ARBA" id="ARBA00023015"/>
    </source>
</evidence>
<dbReference type="InterPro" id="IPR046532">
    <property type="entry name" value="DUF6597"/>
</dbReference>
<dbReference type="EMBL" id="JAFREP010000017">
    <property type="protein sequence ID" value="MBO1320529.1"/>
    <property type="molecule type" value="Genomic_DNA"/>
</dbReference>
<evidence type="ECO:0000313" key="5">
    <source>
        <dbReference type="EMBL" id="MBO1320529.1"/>
    </source>
</evidence>
<dbReference type="Gene3D" id="1.10.10.60">
    <property type="entry name" value="Homeodomain-like"/>
    <property type="match status" value="1"/>
</dbReference>
<dbReference type="GO" id="GO:0003700">
    <property type="term" value="F:DNA-binding transcription factor activity"/>
    <property type="evidence" value="ECO:0007669"/>
    <property type="project" value="InterPro"/>
</dbReference>
<dbReference type="AlphaFoldDB" id="A0A8J7QAK9"/>
<proteinExistence type="predicted"/>
<dbReference type="GO" id="GO:0043565">
    <property type="term" value="F:sequence-specific DNA binding"/>
    <property type="evidence" value="ECO:0007669"/>
    <property type="project" value="InterPro"/>
</dbReference>
<feature type="domain" description="HTH araC/xylS-type" evidence="4">
    <location>
        <begin position="161"/>
        <end position="263"/>
    </location>
</feature>
<keyword evidence="2" id="KW-0238">DNA-binding</keyword>
<organism evidence="5 6">
    <name type="scientific">Acanthopleuribacter pedis</name>
    <dbReference type="NCBI Taxonomy" id="442870"/>
    <lineage>
        <taxon>Bacteria</taxon>
        <taxon>Pseudomonadati</taxon>
        <taxon>Acidobacteriota</taxon>
        <taxon>Holophagae</taxon>
        <taxon>Acanthopleuribacterales</taxon>
        <taxon>Acanthopleuribacteraceae</taxon>
        <taxon>Acanthopleuribacter</taxon>
    </lineage>
</organism>
<evidence type="ECO:0000259" key="4">
    <source>
        <dbReference type="PROSITE" id="PS01124"/>
    </source>
</evidence>
<dbReference type="Pfam" id="PF20240">
    <property type="entry name" value="DUF6597"/>
    <property type="match status" value="1"/>
</dbReference>
<evidence type="ECO:0000256" key="2">
    <source>
        <dbReference type="ARBA" id="ARBA00023125"/>
    </source>
</evidence>
<evidence type="ECO:0000313" key="6">
    <source>
        <dbReference type="Proteomes" id="UP000664417"/>
    </source>
</evidence>
<keyword evidence="6" id="KW-1185">Reference proteome</keyword>
<dbReference type="PANTHER" id="PTHR46796">
    <property type="entry name" value="HTH-TYPE TRANSCRIPTIONAL ACTIVATOR RHAS-RELATED"/>
    <property type="match status" value="1"/>
</dbReference>
<name>A0A8J7QAK9_9BACT</name>
<comment type="caution">
    <text evidence="5">The sequence shown here is derived from an EMBL/GenBank/DDBJ whole genome shotgun (WGS) entry which is preliminary data.</text>
</comment>
<dbReference type="InterPro" id="IPR050204">
    <property type="entry name" value="AraC_XylS_family_regulators"/>
</dbReference>
<dbReference type="Pfam" id="PF12833">
    <property type="entry name" value="HTH_18"/>
    <property type="match status" value="1"/>
</dbReference>
<dbReference type="RefSeq" id="WP_207860483.1">
    <property type="nucleotide sequence ID" value="NZ_JAFREP010000017.1"/>
</dbReference>
<dbReference type="PROSITE" id="PS01124">
    <property type="entry name" value="HTH_ARAC_FAMILY_2"/>
    <property type="match status" value="1"/>
</dbReference>
<protein>
    <submittedName>
        <fullName evidence="5">AraC family transcriptional regulator</fullName>
    </submittedName>
</protein>
<evidence type="ECO:0000256" key="3">
    <source>
        <dbReference type="ARBA" id="ARBA00023163"/>
    </source>
</evidence>
<dbReference type="InterPro" id="IPR018060">
    <property type="entry name" value="HTH_AraC"/>
</dbReference>
<dbReference type="SMART" id="SM00342">
    <property type="entry name" value="HTH_ARAC"/>
    <property type="match status" value="1"/>
</dbReference>
<keyword evidence="1" id="KW-0805">Transcription regulation</keyword>
<gene>
    <name evidence="5" type="ORF">J3U88_18780</name>
</gene>